<gene>
    <name evidence="2" type="ORF">FRUB_02463</name>
</gene>
<comment type="caution">
    <text evidence="2">The sequence shown here is derived from an EMBL/GenBank/DDBJ whole genome shotgun (WGS) entry which is preliminary data.</text>
</comment>
<evidence type="ECO:0000313" key="2">
    <source>
        <dbReference type="EMBL" id="OWK44531.1"/>
    </source>
</evidence>
<organism evidence="2 3">
    <name type="scientific">Fimbriiglobus ruber</name>
    <dbReference type="NCBI Taxonomy" id="1908690"/>
    <lineage>
        <taxon>Bacteria</taxon>
        <taxon>Pseudomonadati</taxon>
        <taxon>Planctomycetota</taxon>
        <taxon>Planctomycetia</taxon>
        <taxon>Gemmatales</taxon>
        <taxon>Gemmataceae</taxon>
        <taxon>Fimbriiglobus</taxon>
    </lineage>
</organism>
<dbReference type="RefSeq" id="WP_088253783.1">
    <property type="nucleotide sequence ID" value="NZ_NIDE01000003.1"/>
</dbReference>
<dbReference type="EMBL" id="NIDE01000003">
    <property type="protein sequence ID" value="OWK44531.1"/>
    <property type="molecule type" value="Genomic_DNA"/>
</dbReference>
<protein>
    <recommendedName>
        <fullName evidence="1">TadE-like domain-containing protein</fullName>
    </recommendedName>
</protein>
<proteinExistence type="predicted"/>
<sequence length="146" mass="14561">MMRVGNRRPGWCLGQRPAAAAVELALLLPFLAFCFAAALDFGRVFYATQVLEAAVSSGAGYASGSVWVPGAPGTSAGAAATAACTVGASLNPPLQADQVSVVIVPGATATVTVTYACPMLTGLLIPGGSVTLQRTVVVPMAPQPGS</sequence>
<evidence type="ECO:0000313" key="3">
    <source>
        <dbReference type="Proteomes" id="UP000214646"/>
    </source>
</evidence>
<name>A0A225DT78_9BACT</name>
<dbReference type="Pfam" id="PF07811">
    <property type="entry name" value="TadE"/>
    <property type="match status" value="1"/>
</dbReference>
<feature type="domain" description="TadE-like" evidence="1">
    <location>
        <begin position="19"/>
        <end position="59"/>
    </location>
</feature>
<dbReference type="Proteomes" id="UP000214646">
    <property type="component" value="Unassembled WGS sequence"/>
</dbReference>
<accession>A0A225DT78</accession>
<evidence type="ECO:0000259" key="1">
    <source>
        <dbReference type="Pfam" id="PF07811"/>
    </source>
</evidence>
<dbReference type="AlphaFoldDB" id="A0A225DT78"/>
<reference evidence="3" key="1">
    <citation type="submission" date="2017-06" db="EMBL/GenBank/DDBJ databases">
        <title>Genome analysis of Fimbriiglobus ruber SP5, the first member of the order Planctomycetales with confirmed chitinolytic capability.</title>
        <authorList>
            <person name="Ravin N.V."/>
            <person name="Rakitin A.L."/>
            <person name="Ivanova A.A."/>
            <person name="Beletsky A.V."/>
            <person name="Kulichevskaya I.S."/>
            <person name="Mardanov A.V."/>
            <person name="Dedysh S.N."/>
        </authorList>
    </citation>
    <scope>NUCLEOTIDE SEQUENCE [LARGE SCALE GENOMIC DNA]</scope>
    <source>
        <strain evidence="3">SP5</strain>
    </source>
</reference>
<keyword evidence="3" id="KW-1185">Reference proteome</keyword>
<dbReference type="InterPro" id="IPR012495">
    <property type="entry name" value="TadE-like_dom"/>
</dbReference>